<proteinExistence type="predicted"/>
<organism evidence="1">
    <name type="scientific">viral metagenome</name>
    <dbReference type="NCBI Taxonomy" id="1070528"/>
    <lineage>
        <taxon>unclassified sequences</taxon>
        <taxon>metagenomes</taxon>
        <taxon>organismal metagenomes</taxon>
    </lineage>
</organism>
<sequence>MKYYETSFDDYLKSNKLYQIHPELEELDNHLPRSVSKLENLVIYGPSGVGKYTQTLKIISKYSDSQLKYDKKLEVVTDKQDYIMRFSDIHYEIDMSLLGCNAKTLWHEIFFQIVDVVSTKKEKIGIILCKNFHHINSELLEVFYSYIHHYDINDNIQIKFILLTEQISFFPSKIVDICDVVKVARLNDNAYKELNKINNLIAKNTYYNDFTTKVSTCLPEVMLEQTESRYKPSELCNEIDKECINNIKEMKSFTSLKAMSDVPDDIFDIICDKIIRDMTNMNNFQFTQFRDTLYDILIYNIDVFDCVWTVIIHFINVGKLTEDDSSDILTKTFHFFKQYNNNYRPIYHLESMMFYIINKLYHYELQESV</sequence>
<dbReference type="EMBL" id="MN740203">
    <property type="protein sequence ID" value="QHT93242.1"/>
    <property type="molecule type" value="Genomic_DNA"/>
</dbReference>
<dbReference type="InterPro" id="IPR027417">
    <property type="entry name" value="P-loop_NTPase"/>
</dbReference>
<evidence type="ECO:0000313" key="1">
    <source>
        <dbReference type="EMBL" id="QHT93242.1"/>
    </source>
</evidence>
<protein>
    <submittedName>
        <fullName evidence="1">Uncharacterized protein</fullName>
    </submittedName>
</protein>
<accession>A0A6C0IJU4</accession>
<name>A0A6C0IJU4_9ZZZZ</name>
<dbReference type="AlphaFoldDB" id="A0A6C0IJU4"/>
<dbReference type="Gene3D" id="3.40.50.300">
    <property type="entry name" value="P-loop containing nucleotide triphosphate hydrolases"/>
    <property type="match status" value="1"/>
</dbReference>
<reference evidence="1" key="1">
    <citation type="journal article" date="2020" name="Nature">
        <title>Giant virus diversity and host interactions through global metagenomics.</title>
        <authorList>
            <person name="Schulz F."/>
            <person name="Roux S."/>
            <person name="Paez-Espino D."/>
            <person name="Jungbluth S."/>
            <person name="Walsh D.A."/>
            <person name="Denef V.J."/>
            <person name="McMahon K.D."/>
            <person name="Konstantinidis K.T."/>
            <person name="Eloe-Fadrosh E.A."/>
            <person name="Kyrpides N.C."/>
            <person name="Woyke T."/>
        </authorList>
    </citation>
    <scope>NUCLEOTIDE SEQUENCE</scope>
    <source>
        <strain evidence="1">GVMAG-M-3300023210-19</strain>
    </source>
</reference>
<dbReference type="SUPFAM" id="SSF52540">
    <property type="entry name" value="P-loop containing nucleoside triphosphate hydrolases"/>
    <property type="match status" value="1"/>
</dbReference>